<name>Q0U8K1_PHANO</name>
<evidence type="ECO:0000256" key="2">
    <source>
        <dbReference type="ARBA" id="ARBA00022448"/>
    </source>
</evidence>
<keyword evidence="2" id="KW-0813">Transport</keyword>
<feature type="transmembrane region" description="Helical" evidence="6">
    <location>
        <begin position="122"/>
        <end position="142"/>
    </location>
</feature>
<dbReference type="SUPFAM" id="SSF103473">
    <property type="entry name" value="MFS general substrate transporter"/>
    <property type="match status" value="1"/>
</dbReference>
<keyword evidence="5 6" id="KW-0472">Membrane</keyword>
<protein>
    <recommendedName>
        <fullName evidence="7">Major facilitator superfamily (MFS) profile domain-containing protein</fullName>
    </recommendedName>
</protein>
<keyword evidence="4 6" id="KW-1133">Transmembrane helix</keyword>
<proteinExistence type="predicted"/>
<feature type="transmembrane region" description="Helical" evidence="6">
    <location>
        <begin position="148"/>
        <end position="169"/>
    </location>
</feature>
<evidence type="ECO:0000313" key="9">
    <source>
        <dbReference type="Proteomes" id="UP000001055"/>
    </source>
</evidence>
<dbReference type="InParanoid" id="Q0U8K1"/>
<organism evidence="8 9">
    <name type="scientific">Phaeosphaeria nodorum (strain SN15 / ATCC MYA-4574 / FGSC 10173)</name>
    <name type="common">Glume blotch fungus</name>
    <name type="synonym">Parastagonospora nodorum</name>
    <dbReference type="NCBI Taxonomy" id="321614"/>
    <lineage>
        <taxon>Eukaryota</taxon>
        <taxon>Fungi</taxon>
        <taxon>Dikarya</taxon>
        <taxon>Ascomycota</taxon>
        <taxon>Pezizomycotina</taxon>
        <taxon>Dothideomycetes</taxon>
        <taxon>Pleosporomycetidae</taxon>
        <taxon>Pleosporales</taxon>
        <taxon>Pleosporineae</taxon>
        <taxon>Phaeosphaeriaceae</taxon>
        <taxon>Parastagonospora</taxon>
    </lineage>
</organism>
<reference evidence="9" key="1">
    <citation type="journal article" date="2007" name="Plant Cell">
        <title>Dothideomycete-plant interactions illuminated by genome sequencing and EST analysis of the wheat pathogen Stagonospora nodorum.</title>
        <authorList>
            <person name="Hane J.K."/>
            <person name="Lowe R.G."/>
            <person name="Solomon P.S."/>
            <person name="Tan K.C."/>
            <person name="Schoch C.L."/>
            <person name="Spatafora J.W."/>
            <person name="Crous P.W."/>
            <person name="Kodira C."/>
            <person name="Birren B.W."/>
            <person name="Galagan J.E."/>
            <person name="Torriani S.F."/>
            <person name="McDonald B.A."/>
            <person name="Oliver R.P."/>
        </authorList>
    </citation>
    <scope>NUCLEOTIDE SEQUENCE [LARGE SCALE GENOMIC DNA]</scope>
    <source>
        <strain evidence="9">SN15 / ATCC MYA-4574 / FGSC 10173</strain>
    </source>
</reference>
<evidence type="ECO:0000259" key="7">
    <source>
        <dbReference type="PROSITE" id="PS50850"/>
    </source>
</evidence>
<evidence type="ECO:0000256" key="5">
    <source>
        <dbReference type="ARBA" id="ARBA00023136"/>
    </source>
</evidence>
<dbReference type="HOGENOM" id="CLU_001265_0_2_1"/>
<evidence type="ECO:0000256" key="1">
    <source>
        <dbReference type="ARBA" id="ARBA00004141"/>
    </source>
</evidence>
<feature type="transmembrane region" description="Helical" evidence="6">
    <location>
        <begin position="91"/>
        <end position="110"/>
    </location>
</feature>
<keyword evidence="3 6" id="KW-0812">Transmembrane</keyword>
<gene>
    <name evidence="8" type="ORF">SNOG_11913</name>
</gene>
<feature type="transmembrane region" description="Helical" evidence="6">
    <location>
        <begin position="52"/>
        <end position="69"/>
    </location>
</feature>
<dbReference type="GO" id="GO:0016020">
    <property type="term" value="C:membrane"/>
    <property type="evidence" value="ECO:0007669"/>
    <property type="project" value="UniProtKB-SubCell"/>
</dbReference>
<dbReference type="RefSeq" id="XP_001802148.1">
    <property type="nucleotide sequence ID" value="XM_001802096.1"/>
</dbReference>
<dbReference type="GeneID" id="5979056"/>
<dbReference type="PANTHER" id="PTHR43791">
    <property type="entry name" value="PERMEASE-RELATED"/>
    <property type="match status" value="1"/>
</dbReference>
<comment type="subcellular location">
    <subcellularLocation>
        <location evidence="1">Membrane</location>
        <topology evidence="1">Multi-pass membrane protein</topology>
    </subcellularLocation>
</comment>
<feature type="domain" description="Major facilitator superfamily (MFS) profile" evidence="7">
    <location>
        <begin position="56"/>
        <end position="175"/>
    </location>
</feature>
<evidence type="ECO:0000256" key="3">
    <source>
        <dbReference type="ARBA" id="ARBA00022692"/>
    </source>
</evidence>
<dbReference type="Gene3D" id="1.20.1250.20">
    <property type="entry name" value="MFS general substrate transporter like domains"/>
    <property type="match status" value="1"/>
</dbReference>
<dbReference type="KEGG" id="pno:SNOG_11913"/>
<dbReference type="InterPro" id="IPR036259">
    <property type="entry name" value="MFS_trans_sf"/>
</dbReference>
<dbReference type="PROSITE" id="PS50850">
    <property type="entry name" value="MFS"/>
    <property type="match status" value="1"/>
</dbReference>
<dbReference type="GO" id="GO:0022857">
    <property type="term" value="F:transmembrane transporter activity"/>
    <property type="evidence" value="ECO:0007669"/>
    <property type="project" value="InterPro"/>
</dbReference>
<dbReference type="InterPro" id="IPR020846">
    <property type="entry name" value="MFS_dom"/>
</dbReference>
<dbReference type="AlphaFoldDB" id="Q0U8K1"/>
<dbReference type="Proteomes" id="UP000001055">
    <property type="component" value="Unassembled WGS sequence"/>
</dbReference>
<dbReference type="STRING" id="321614.Q0U8K1"/>
<evidence type="ECO:0000256" key="6">
    <source>
        <dbReference type="SAM" id="Phobius"/>
    </source>
</evidence>
<evidence type="ECO:0000256" key="4">
    <source>
        <dbReference type="ARBA" id="ARBA00022989"/>
    </source>
</evidence>
<dbReference type="PANTHER" id="PTHR43791:SF92">
    <property type="entry name" value="AGL026WP"/>
    <property type="match status" value="1"/>
</dbReference>
<evidence type="ECO:0000313" key="8">
    <source>
        <dbReference type="EMBL" id="EAT80957.2"/>
    </source>
</evidence>
<dbReference type="EMBL" id="CH445344">
    <property type="protein sequence ID" value="EAT80957.2"/>
    <property type="molecule type" value="Genomic_DNA"/>
</dbReference>
<accession>Q0U8K1</accession>
<dbReference type="VEuPathDB" id="FungiDB:JI435_307980"/>
<sequence>MEVERTSVEKEKEVAFEHLEATAEAHNAVPEILRHLTPEQLIALEKKLVRKIDFCALPVLIILFLLNVLDRNAIANARLGGLEASLGIDDIQYQTAVMVLWAGYISMMIPSNMLLSIFKPRLYLPTVVIVWGIVSGATGFVQNHAGLVALRFLVGVTEASSFFPAGTLVKNYQAA</sequence>
<dbReference type="eggNOG" id="KOG2533">
    <property type="taxonomic scope" value="Eukaryota"/>
</dbReference>